<dbReference type="Gene3D" id="3.30.160.100">
    <property type="entry name" value="Ribosome hibernation promotion factor-like"/>
    <property type="match status" value="1"/>
</dbReference>
<dbReference type="AlphaFoldDB" id="A0A0Q9Z390"/>
<dbReference type="Pfam" id="PF02482">
    <property type="entry name" value="Ribosomal_S30AE"/>
    <property type="match status" value="1"/>
</dbReference>
<dbReference type="GO" id="GO:0005840">
    <property type="term" value="C:ribosome"/>
    <property type="evidence" value="ECO:0007669"/>
    <property type="project" value="UniProtKB-KW"/>
</dbReference>
<dbReference type="Proteomes" id="UP000051643">
    <property type="component" value="Unassembled WGS sequence"/>
</dbReference>
<evidence type="ECO:0000313" key="2">
    <source>
        <dbReference type="Proteomes" id="UP000051643"/>
    </source>
</evidence>
<gene>
    <name evidence="1" type="ORF">APR42_12385</name>
</gene>
<dbReference type="SUPFAM" id="SSF69754">
    <property type="entry name" value="Ribosome binding protein Y (YfiA homologue)"/>
    <property type="match status" value="1"/>
</dbReference>
<comment type="caution">
    <text evidence="1">The sequence shown here is derived from an EMBL/GenBank/DDBJ whole genome shotgun (WGS) entry which is preliminary data.</text>
</comment>
<dbReference type="STRING" id="270918.APR42_12385"/>
<keyword evidence="1" id="KW-0689">Ribosomal protein</keyword>
<reference evidence="1" key="1">
    <citation type="submission" date="2015-10" db="EMBL/GenBank/DDBJ databases">
        <title>Draft genome sequence of Salegentibacter mishustinae KCTC 12263.</title>
        <authorList>
            <person name="Lin W."/>
            <person name="Zheng Q."/>
        </authorList>
    </citation>
    <scope>NUCLEOTIDE SEQUENCE [LARGE SCALE GENOMIC DNA]</scope>
    <source>
        <strain evidence="1">KCTC 12263</strain>
    </source>
</reference>
<dbReference type="InterPro" id="IPR036567">
    <property type="entry name" value="RHF-like"/>
</dbReference>
<keyword evidence="1" id="KW-0687">Ribonucleoprotein</keyword>
<dbReference type="RefSeq" id="WP_057483187.1">
    <property type="nucleotide sequence ID" value="NZ_BMWR01000007.1"/>
</dbReference>
<dbReference type="EMBL" id="LKTP01000037">
    <property type="protein sequence ID" value="KRG27292.1"/>
    <property type="molecule type" value="Genomic_DNA"/>
</dbReference>
<dbReference type="NCBIfam" id="TIGR00741">
    <property type="entry name" value="yfiA"/>
    <property type="match status" value="1"/>
</dbReference>
<protein>
    <submittedName>
        <fullName evidence="1">30S ribosomal protein S30</fullName>
    </submittedName>
</protein>
<dbReference type="OrthoDB" id="9808702at2"/>
<dbReference type="InterPro" id="IPR003489">
    <property type="entry name" value="RHF/RaiA"/>
</dbReference>
<sequence length="101" mass="11621">MEAIYQFVKLEKSEALQEFAQKKLDKLEVKYDFIVKAQVYFKKEEAQDPNGFICNIKLSVPGPQIFAESNKDSFESATAETVKDLDKQLAKKKSQMRTHSN</sequence>
<proteinExistence type="predicted"/>
<accession>A0A0Q9Z390</accession>
<organism evidence="1 2">
    <name type="scientific">Salegentibacter mishustinae</name>
    <dbReference type="NCBI Taxonomy" id="270918"/>
    <lineage>
        <taxon>Bacteria</taxon>
        <taxon>Pseudomonadati</taxon>
        <taxon>Bacteroidota</taxon>
        <taxon>Flavobacteriia</taxon>
        <taxon>Flavobacteriales</taxon>
        <taxon>Flavobacteriaceae</taxon>
        <taxon>Salegentibacter</taxon>
    </lineage>
</organism>
<keyword evidence="2" id="KW-1185">Reference proteome</keyword>
<name>A0A0Q9Z390_9FLAO</name>
<evidence type="ECO:0000313" key="1">
    <source>
        <dbReference type="EMBL" id="KRG27292.1"/>
    </source>
</evidence>